<evidence type="ECO:0000256" key="6">
    <source>
        <dbReference type="ARBA" id="ARBA00023136"/>
    </source>
</evidence>
<keyword evidence="10" id="KW-1185">Reference proteome</keyword>
<evidence type="ECO:0000313" key="10">
    <source>
        <dbReference type="Proteomes" id="UP000248423"/>
    </source>
</evidence>
<evidence type="ECO:0000256" key="2">
    <source>
        <dbReference type="ARBA" id="ARBA00010992"/>
    </source>
</evidence>
<feature type="domain" description="Major facilitator superfamily (MFS) profile" evidence="8">
    <location>
        <begin position="21"/>
        <end position="462"/>
    </location>
</feature>
<keyword evidence="4 7" id="KW-0812">Transmembrane</keyword>
<dbReference type="VEuPathDB" id="FungiDB:BO78DRAFT_429284"/>
<dbReference type="PROSITE" id="PS50850">
    <property type="entry name" value="MFS"/>
    <property type="match status" value="1"/>
</dbReference>
<keyword evidence="3" id="KW-0813">Transport</keyword>
<feature type="transmembrane region" description="Helical" evidence="7">
    <location>
        <begin position="155"/>
        <end position="174"/>
    </location>
</feature>
<dbReference type="InterPro" id="IPR036259">
    <property type="entry name" value="MFS_trans_sf"/>
</dbReference>
<evidence type="ECO:0000256" key="1">
    <source>
        <dbReference type="ARBA" id="ARBA00004141"/>
    </source>
</evidence>
<dbReference type="InterPro" id="IPR010357">
    <property type="entry name" value="TXNDC17_dom"/>
</dbReference>
<dbReference type="PANTHER" id="PTHR48022:SF45">
    <property type="entry name" value="MAJOR FACILITATOR SUPERFAMILY (MFS) PROFILE DOMAIN-CONTAINING PROTEIN-RELATED"/>
    <property type="match status" value="1"/>
</dbReference>
<dbReference type="Gene3D" id="1.20.1250.20">
    <property type="entry name" value="MFS general substrate transporter like domains"/>
    <property type="match status" value="1"/>
</dbReference>
<dbReference type="Pfam" id="PF06110">
    <property type="entry name" value="TXD17-like_Trx"/>
    <property type="match status" value="1"/>
</dbReference>
<dbReference type="OrthoDB" id="6133115at2759"/>
<feature type="transmembrane region" description="Helical" evidence="7">
    <location>
        <begin position="439"/>
        <end position="458"/>
    </location>
</feature>
<evidence type="ECO:0000256" key="3">
    <source>
        <dbReference type="ARBA" id="ARBA00022448"/>
    </source>
</evidence>
<keyword evidence="6 7" id="KW-0472">Membrane</keyword>
<feature type="transmembrane region" description="Helical" evidence="7">
    <location>
        <begin position="342"/>
        <end position="361"/>
    </location>
</feature>
<dbReference type="SUPFAM" id="SSF103473">
    <property type="entry name" value="MFS general substrate transporter"/>
    <property type="match status" value="1"/>
</dbReference>
<dbReference type="Gene3D" id="3.40.30.10">
    <property type="entry name" value="Glutaredoxin"/>
    <property type="match status" value="1"/>
</dbReference>
<dbReference type="NCBIfam" id="TIGR00879">
    <property type="entry name" value="SP"/>
    <property type="match status" value="1"/>
</dbReference>
<dbReference type="InterPro" id="IPR005828">
    <property type="entry name" value="MFS_sugar_transport-like"/>
</dbReference>
<dbReference type="PROSITE" id="PS00216">
    <property type="entry name" value="SUGAR_TRANSPORT_1"/>
    <property type="match status" value="1"/>
</dbReference>
<feature type="transmembrane region" description="Helical" evidence="7">
    <location>
        <begin position="99"/>
        <end position="117"/>
    </location>
</feature>
<comment type="similarity">
    <text evidence="2">Belongs to the major facilitator superfamily. Sugar transporter (TC 2.A.1.1) family.</text>
</comment>
<organism evidence="9 10">
    <name type="scientific">Aspergillus sclerotiicarbonarius (strain CBS 121057 / IBT 28362)</name>
    <dbReference type="NCBI Taxonomy" id="1448318"/>
    <lineage>
        <taxon>Eukaryota</taxon>
        <taxon>Fungi</taxon>
        <taxon>Dikarya</taxon>
        <taxon>Ascomycota</taxon>
        <taxon>Pezizomycotina</taxon>
        <taxon>Eurotiomycetes</taxon>
        <taxon>Eurotiomycetidae</taxon>
        <taxon>Eurotiales</taxon>
        <taxon>Aspergillaceae</taxon>
        <taxon>Aspergillus</taxon>
        <taxon>Aspergillus subgen. Circumdati</taxon>
    </lineage>
</organism>
<dbReference type="GO" id="GO:0016020">
    <property type="term" value="C:membrane"/>
    <property type="evidence" value="ECO:0007669"/>
    <property type="project" value="UniProtKB-SubCell"/>
</dbReference>
<name>A0A319EA78_ASPSB</name>
<accession>A0A319EA78</accession>
<evidence type="ECO:0000259" key="8">
    <source>
        <dbReference type="PROSITE" id="PS50850"/>
    </source>
</evidence>
<comment type="subcellular location">
    <subcellularLocation>
        <location evidence="1">Membrane</location>
        <topology evidence="1">Multi-pass membrane protein</topology>
    </subcellularLocation>
</comment>
<dbReference type="STRING" id="1448318.A0A319EA78"/>
<dbReference type="SUPFAM" id="SSF52833">
    <property type="entry name" value="Thioredoxin-like"/>
    <property type="match status" value="1"/>
</dbReference>
<keyword evidence="5 7" id="KW-1133">Transmembrane helix</keyword>
<sequence length="665" mass="73284">MKLAFGLRGNKLTAGHVSTVIIPAYICFGYLNAVSSGIVGRESWVTQFPQLDTVNTTGAVKSENSRIEGTVVALFNLGCLFSAIGCIFVGDILGRKRTFMLGLVITIIGSILQSTAFTMAHLIVGRLVTGLGFGAVTATGPNWQSETTAPGLRGFVVMLQSAFLAIGLALAGWLEYGLAFTESSVVWRLPLAFPAFLCLVSLIFAPFWPESPRWLIKAGRIDEAREIIAVLIDEPTDSDQVIRQIEEVEQSLQETGEGSFKDIFRNGPSRFGHRALIAIATQMAQQICGQNAITFYQSTIFQEFLGMTGDMPLLMSAVLYSWKILISPFGALTVDKAGRRKLLIPSFVGMGICMAVMGGCISQKNNKAASDTAVAFIFIYVFFYVTGCIGLTYLYCSEIAPLAVRTQITGMSTASSWTFNFLVVEVTPDGFSSLGWKYFIVYAAINLVLLVPMVYFFFPETRGLHLEGIDNIFLESKNIWHPVRAARKLRTDLLLHGQTGQVEDDDKKQEAAIFQTIINIINPSNHSKEASSRSNMPFLTNFALPGSAQQLDVPEHSDAALFLVFVSSKDPATRQPWCPDVRAAWPTITETFSGEDSPRLGVVEVGQKPEWRDPQNIYRAHWKVNCVPALVRYQRVRGEVVETGRLVEGEILNQEKLRKFIGSSR</sequence>
<feature type="transmembrane region" description="Helical" evidence="7">
    <location>
        <begin position="71"/>
        <end position="92"/>
    </location>
</feature>
<dbReference type="Pfam" id="PF00083">
    <property type="entry name" value="Sugar_tr"/>
    <property type="match status" value="1"/>
</dbReference>
<proteinExistence type="inferred from homology"/>
<feature type="transmembrane region" description="Helical" evidence="7">
    <location>
        <begin position="12"/>
        <end position="31"/>
    </location>
</feature>
<dbReference type="AlphaFoldDB" id="A0A319EA78"/>
<gene>
    <name evidence="9" type="ORF">BO78DRAFT_429284</name>
</gene>
<dbReference type="InterPro" id="IPR050360">
    <property type="entry name" value="MFS_Sugar_Transporters"/>
</dbReference>
<dbReference type="PRINTS" id="PR00171">
    <property type="entry name" value="SUGRTRNSPORT"/>
</dbReference>
<evidence type="ECO:0000256" key="5">
    <source>
        <dbReference type="ARBA" id="ARBA00022989"/>
    </source>
</evidence>
<dbReference type="InterPro" id="IPR005829">
    <property type="entry name" value="Sugar_transporter_CS"/>
</dbReference>
<dbReference type="GO" id="GO:0005351">
    <property type="term" value="F:carbohydrate:proton symporter activity"/>
    <property type="evidence" value="ECO:0007669"/>
    <property type="project" value="TreeGrafter"/>
</dbReference>
<dbReference type="EMBL" id="KZ826345">
    <property type="protein sequence ID" value="PYI07007.1"/>
    <property type="molecule type" value="Genomic_DNA"/>
</dbReference>
<evidence type="ECO:0000256" key="4">
    <source>
        <dbReference type="ARBA" id="ARBA00022692"/>
    </source>
</evidence>
<protein>
    <recommendedName>
        <fullName evidence="8">Major facilitator superfamily (MFS) profile domain-containing protein</fullName>
    </recommendedName>
</protein>
<dbReference type="InterPro" id="IPR020846">
    <property type="entry name" value="MFS_dom"/>
</dbReference>
<evidence type="ECO:0000313" key="9">
    <source>
        <dbReference type="EMBL" id="PYI07007.1"/>
    </source>
</evidence>
<dbReference type="PANTHER" id="PTHR48022">
    <property type="entry name" value="PLASTIDIC GLUCOSE TRANSPORTER 4"/>
    <property type="match status" value="1"/>
</dbReference>
<feature type="transmembrane region" description="Helical" evidence="7">
    <location>
        <begin position="373"/>
        <end position="395"/>
    </location>
</feature>
<evidence type="ECO:0000256" key="7">
    <source>
        <dbReference type="SAM" id="Phobius"/>
    </source>
</evidence>
<reference evidence="9 10" key="1">
    <citation type="submission" date="2018-02" db="EMBL/GenBank/DDBJ databases">
        <title>The genomes of Aspergillus section Nigri reveals drivers in fungal speciation.</title>
        <authorList>
            <consortium name="DOE Joint Genome Institute"/>
            <person name="Vesth T.C."/>
            <person name="Nybo J."/>
            <person name="Theobald S."/>
            <person name="Brandl J."/>
            <person name="Frisvad J.C."/>
            <person name="Nielsen K.F."/>
            <person name="Lyhne E.K."/>
            <person name="Kogle M.E."/>
            <person name="Kuo A."/>
            <person name="Riley R."/>
            <person name="Clum A."/>
            <person name="Nolan M."/>
            <person name="Lipzen A."/>
            <person name="Salamov A."/>
            <person name="Henrissat B."/>
            <person name="Wiebenga A."/>
            <person name="De vries R.P."/>
            <person name="Grigoriev I.V."/>
            <person name="Mortensen U.H."/>
            <person name="Andersen M.R."/>
            <person name="Baker S.E."/>
        </authorList>
    </citation>
    <scope>NUCLEOTIDE SEQUENCE [LARGE SCALE GENOMIC DNA]</scope>
    <source>
        <strain evidence="9 10">CBS 121057</strain>
    </source>
</reference>
<dbReference type="InterPro" id="IPR003663">
    <property type="entry name" value="Sugar/inositol_transpt"/>
</dbReference>
<dbReference type="InterPro" id="IPR036249">
    <property type="entry name" value="Thioredoxin-like_sf"/>
</dbReference>
<dbReference type="Proteomes" id="UP000248423">
    <property type="component" value="Unassembled WGS sequence"/>
</dbReference>
<feature type="transmembrane region" description="Helical" evidence="7">
    <location>
        <begin position="186"/>
        <end position="208"/>
    </location>
</feature>